<keyword evidence="2" id="KW-0812">Transmembrane</keyword>
<evidence type="ECO:0000313" key="3">
    <source>
        <dbReference type="EMBL" id="KAL3289349.1"/>
    </source>
</evidence>
<feature type="compositionally biased region" description="Basic and acidic residues" evidence="1">
    <location>
        <begin position="510"/>
        <end position="540"/>
    </location>
</feature>
<dbReference type="EMBL" id="JABFTP020000186">
    <property type="protein sequence ID" value="KAL3289349.1"/>
    <property type="molecule type" value="Genomic_DNA"/>
</dbReference>
<dbReference type="InterPro" id="IPR038875">
    <property type="entry name" value="PLA2_conodipine-like"/>
</dbReference>
<feature type="region of interest" description="Disordered" evidence="1">
    <location>
        <begin position="501"/>
        <end position="542"/>
    </location>
</feature>
<evidence type="ECO:0000256" key="1">
    <source>
        <dbReference type="SAM" id="MobiDB-lite"/>
    </source>
</evidence>
<comment type="caution">
    <text evidence="3">The sequence shown here is derived from an EMBL/GenBank/DDBJ whole genome shotgun (WGS) entry which is preliminary data.</text>
</comment>
<evidence type="ECO:0000313" key="4">
    <source>
        <dbReference type="Proteomes" id="UP001516400"/>
    </source>
</evidence>
<feature type="transmembrane region" description="Helical" evidence="2">
    <location>
        <begin position="42"/>
        <end position="60"/>
    </location>
</feature>
<keyword evidence="4" id="KW-1185">Reference proteome</keyword>
<reference evidence="3 4" key="1">
    <citation type="journal article" date="2021" name="BMC Biol.">
        <title>Horizontally acquired antibacterial genes associated with adaptive radiation of ladybird beetles.</title>
        <authorList>
            <person name="Li H.S."/>
            <person name="Tang X.F."/>
            <person name="Huang Y.H."/>
            <person name="Xu Z.Y."/>
            <person name="Chen M.L."/>
            <person name="Du X.Y."/>
            <person name="Qiu B.Y."/>
            <person name="Chen P.T."/>
            <person name="Zhang W."/>
            <person name="Slipinski A."/>
            <person name="Escalona H.E."/>
            <person name="Waterhouse R.M."/>
            <person name="Zwick A."/>
            <person name="Pang H."/>
        </authorList>
    </citation>
    <scope>NUCLEOTIDE SEQUENCE [LARGE SCALE GENOMIC DNA]</scope>
    <source>
        <strain evidence="3">SYSU2018</strain>
    </source>
</reference>
<dbReference type="AlphaFoldDB" id="A0ABD2PEL1"/>
<evidence type="ECO:0000256" key="2">
    <source>
        <dbReference type="SAM" id="Phobius"/>
    </source>
</evidence>
<keyword evidence="2" id="KW-1133">Transmembrane helix</keyword>
<dbReference type="PANTHER" id="PTHR37687">
    <property type="entry name" value="AGAP006772-PA"/>
    <property type="match status" value="1"/>
</dbReference>
<dbReference type="Proteomes" id="UP001516400">
    <property type="component" value="Unassembled WGS sequence"/>
</dbReference>
<keyword evidence="2" id="KW-0472">Membrane</keyword>
<name>A0ABD2PEL1_9CUCU</name>
<proteinExistence type="predicted"/>
<sequence length="668" mass="77737">MREMRLRQENIREKRSRLSTNFLAFASQNSFIFFSISPHHSMGMSIIFALWIAFGVNGIACQGDSLRSALNAVDQRQRYLFDSHRVPYARENPTDLSYLPDSVSVGGNDLAEYFLGENDVGKQISSLFRERLEEGQEKPSRVLSNLETDDSFDGSEYHVKDPWHKYRNNLYPRNARLSSRNKKRQFYPEFGYDSIGLKKKDKYFTSDYSNEYNYLLNGNDDYPNDYVDNIEYNRRSAPILEDRYEHIRPYYWSNFRHIPVTKRSSEYLNISKDKKQMNQPPRTDPKVLKDLSTIFAASHTNNKVQKYPNKLKEVGKSEENLTNLNLSKTRTVVKVNDTKTYAKKISPKASSEKPIQISKKSIDWSDYFGLDRRKKNSDAFDREWLIDRYHKAIDASKKNADYSLHSFHDHDDKSHKVKNYSSDLKLENMDRKLKDIEDEIVDDALKYTGANEGVTDPKSIQEVEDGIISRLSKAYSVEKMRRALGEYKKLVDNERKKLEREGETLDDPFSEDKRISVPRKQAVDSNKDERSEDNHIKCTQDSEDCDEENYKTPIEVIEQMNYEVGDCPKIQRACSQVEPLLGKFGKIFEEACNIHQMCLLCGSNNWYPANRQCNLLYLSKVFDLCEGKTECQKELQKSIRYLININRSLRDNPSEDCNLVCPDGPDGL</sequence>
<accession>A0ABD2PEL1</accession>
<dbReference type="PANTHER" id="PTHR37687:SF1">
    <property type="entry name" value="AGAP006772-PA"/>
    <property type="match status" value="1"/>
</dbReference>
<gene>
    <name evidence="3" type="ORF">HHI36_022786</name>
</gene>
<protein>
    <submittedName>
        <fullName evidence="3">Uncharacterized protein</fullName>
    </submittedName>
</protein>
<organism evidence="3 4">
    <name type="scientific">Cryptolaemus montrouzieri</name>
    <dbReference type="NCBI Taxonomy" id="559131"/>
    <lineage>
        <taxon>Eukaryota</taxon>
        <taxon>Metazoa</taxon>
        <taxon>Ecdysozoa</taxon>
        <taxon>Arthropoda</taxon>
        <taxon>Hexapoda</taxon>
        <taxon>Insecta</taxon>
        <taxon>Pterygota</taxon>
        <taxon>Neoptera</taxon>
        <taxon>Endopterygota</taxon>
        <taxon>Coleoptera</taxon>
        <taxon>Polyphaga</taxon>
        <taxon>Cucujiformia</taxon>
        <taxon>Coccinelloidea</taxon>
        <taxon>Coccinellidae</taxon>
        <taxon>Scymninae</taxon>
        <taxon>Scymnini</taxon>
        <taxon>Cryptolaemus</taxon>
    </lineage>
</organism>